<dbReference type="Proteomes" id="UP000325313">
    <property type="component" value="Unassembled WGS sequence"/>
</dbReference>
<proteinExistence type="inferred from homology"/>
<evidence type="ECO:0000256" key="3">
    <source>
        <dbReference type="ARBA" id="ARBA00023235"/>
    </source>
</evidence>
<keyword evidence="3" id="KW-0413">Isomerase</keyword>
<evidence type="ECO:0000256" key="1">
    <source>
        <dbReference type="ARBA" id="ARBA00005446"/>
    </source>
</evidence>
<sequence>MARQIIAGEFEFVYLSPEAFLNNPIFRDIYFDTTFQSRLSLVVVDEAHMVYVWGLVASGESKGLNSHSRHGERRVFRPGYGELAARLMANNGTPLLMMLATCRPIAIQKILESFKLNMDMVEFVRAELTRPEIRILQINMKYSLASSDNLAGLYSSQEQTPDSEIIPTLIYSTTKNLTGQVLEVLNHARETHHGEDDPFSKFARQYHSATGDLDKSDVIKDFTNGVFPVVSSTMALGLGQNWKRVRSVIHMG</sequence>
<dbReference type="GO" id="GO:0005737">
    <property type="term" value="C:cytoplasm"/>
    <property type="evidence" value="ECO:0007669"/>
    <property type="project" value="TreeGrafter"/>
</dbReference>
<evidence type="ECO:0000313" key="6">
    <source>
        <dbReference type="EMBL" id="KAA1078610.1"/>
    </source>
</evidence>
<dbReference type="EMBL" id="VSWC01000118">
    <property type="protein sequence ID" value="KAA1084216.1"/>
    <property type="molecule type" value="Genomic_DNA"/>
</dbReference>
<dbReference type="EMBL" id="VDEP01000449">
    <property type="protein sequence ID" value="KAA1078610.1"/>
    <property type="molecule type" value="Genomic_DNA"/>
</dbReference>
<dbReference type="Proteomes" id="UP000324748">
    <property type="component" value="Unassembled WGS sequence"/>
</dbReference>
<dbReference type="GO" id="GO:0003677">
    <property type="term" value="F:DNA binding"/>
    <property type="evidence" value="ECO:0007669"/>
    <property type="project" value="UniProtKB-KW"/>
</dbReference>
<evidence type="ECO:0000256" key="2">
    <source>
        <dbReference type="ARBA" id="ARBA00023125"/>
    </source>
</evidence>
<keyword evidence="6" id="KW-0347">Helicase</keyword>
<comment type="similarity">
    <text evidence="1">Belongs to the helicase family. RecQ subfamily.</text>
</comment>
<organism evidence="6 9">
    <name type="scientific">Puccinia graminis f. sp. tritici</name>
    <dbReference type="NCBI Taxonomy" id="56615"/>
    <lineage>
        <taxon>Eukaryota</taxon>
        <taxon>Fungi</taxon>
        <taxon>Dikarya</taxon>
        <taxon>Basidiomycota</taxon>
        <taxon>Pucciniomycotina</taxon>
        <taxon>Pucciniomycetes</taxon>
        <taxon>Pucciniales</taxon>
        <taxon>Pucciniaceae</taxon>
        <taxon>Puccinia</taxon>
    </lineage>
</organism>
<dbReference type="EC" id="5.6.2.4" evidence="5"/>
<keyword evidence="6" id="KW-0547">Nucleotide-binding</keyword>
<protein>
    <recommendedName>
        <fullName evidence="5">DNA 3'-5' helicase</fullName>
        <ecNumber evidence="5">5.6.2.4</ecNumber>
    </recommendedName>
</protein>
<dbReference type="OrthoDB" id="2507244at2759"/>
<dbReference type="GO" id="GO:0009378">
    <property type="term" value="F:four-way junction helicase activity"/>
    <property type="evidence" value="ECO:0007669"/>
    <property type="project" value="TreeGrafter"/>
</dbReference>
<evidence type="ECO:0000313" key="7">
    <source>
        <dbReference type="EMBL" id="KAA1084216.1"/>
    </source>
</evidence>
<dbReference type="AlphaFoldDB" id="A0A5B0MRU4"/>
<comment type="caution">
    <text evidence="6">The sequence shown here is derived from an EMBL/GenBank/DDBJ whole genome shotgun (WGS) entry which is preliminary data.</text>
</comment>
<dbReference type="PANTHER" id="PTHR13710:SF105">
    <property type="entry name" value="ATP-DEPENDENT DNA HELICASE Q1"/>
    <property type="match status" value="1"/>
</dbReference>
<evidence type="ECO:0000313" key="9">
    <source>
        <dbReference type="Proteomes" id="UP000325313"/>
    </source>
</evidence>
<evidence type="ECO:0000313" key="8">
    <source>
        <dbReference type="Proteomes" id="UP000324748"/>
    </source>
</evidence>
<dbReference type="GO" id="GO:0043138">
    <property type="term" value="F:3'-5' DNA helicase activity"/>
    <property type="evidence" value="ECO:0007669"/>
    <property type="project" value="UniProtKB-EC"/>
</dbReference>
<dbReference type="Gene3D" id="3.40.50.300">
    <property type="entry name" value="P-loop containing nucleotide triphosphate hydrolases"/>
    <property type="match status" value="2"/>
</dbReference>
<gene>
    <name evidence="6" type="primary">SGS1_63</name>
    <name evidence="7" type="synonym">SGS1_68</name>
    <name evidence="7" type="ORF">PGT21_021300</name>
    <name evidence="6" type="ORF">PGTUg99_013585</name>
</gene>
<evidence type="ECO:0000256" key="4">
    <source>
        <dbReference type="ARBA" id="ARBA00034617"/>
    </source>
</evidence>
<keyword evidence="6" id="KW-0378">Hydrolase</keyword>
<dbReference type="SUPFAM" id="SSF52540">
    <property type="entry name" value="P-loop containing nucleoside triphosphate hydrolases"/>
    <property type="match status" value="1"/>
</dbReference>
<keyword evidence="6" id="KW-0067">ATP-binding</keyword>
<evidence type="ECO:0000256" key="5">
    <source>
        <dbReference type="ARBA" id="ARBA00034808"/>
    </source>
</evidence>
<reference evidence="8 9" key="1">
    <citation type="submission" date="2019-05" db="EMBL/GenBank/DDBJ databases">
        <title>Emergence of the Ug99 lineage of the wheat stem rust pathogen through somatic hybridization.</title>
        <authorList>
            <person name="Li F."/>
            <person name="Upadhyaya N.M."/>
            <person name="Sperschneider J."/>
            <person name="Matny O."/>
            <person name="Nguyen-Phuc H."/>
            <person name="Mago R."/>
            <person name="Raley C."/>
            <person name="Miller M.E."/>
            <person name="Silverstein K.A.T."/>
            <person name="Henningsen E."/>
            <person name="Hirsch C.D."/>
            <person name="Visser B."/>
            <person name="Pretorius Z.A."/>
            <person name="Steffenson B.J."/>
            <person name="Schwessinger B."/>
            <person name="Dodds P.N."/>
            <person name="Figueroa M."/>
        </authorList>
    </citation>
    <scope>NUCLEOTIDE SEQUENCE [LARGE SCALE GENOMIC DNA]</scope>
    <source>
        <strain evidence="7">21-0</strain>
        <strain evidence="6 9">Ug99</strain>
    </source>
</reference>
<keyword evidence="2" id="KW-0238">DNA-binding</keyword>
<name>A0A5B0MRU4_PUCGR</name>
<dbReference type="GO" id="GO:0005694">
    <property type="term" value="C:chromosome"/>
    <property type="evidence" value="ECO:0007669"/>
    <property type="project" value="TreeGrafter"/>
</dbReference>
<dbReference type="GO" id="GO:0000724">
    <property type="term" value="P:double-strand break repair via homologous recombination"/>
    <property type="evidence" value="ECO:0007669"/>
    <property type="project" value="TreeGrafter"/>
</dbReference>
<accession>A0A5B0MRU4</accession>
<dbReference type="PANTHER" id="PTHR13710">
    <property type="entry name" value="DNA HELICASE RECQ FAMILY MEMBER"/>
    <property type="match status" value="1"/>
</dbReference>
<comment type="catalytic activity">
    <reaction evidence="4">
        <text>Couples ATP hydrolysis with the unwinding of duplex DNA by translocating in the 3'-5' direction.</text>
        <dbReference type="EC" id="5.6.2.4"/>
    </reaction>
</comment>
<dbReference type="InterPro" id="IPR027417">
    <property type="entry name" value="P-loop_NTPase"/>
</dbReference>
<keyword evidence="8" id="KW-1185">Reference proteome</keyword>